<protein>
    <recommendedName>
        <fullName evidence="3">Enhancer of mRNA-decapping protein 3</fullName>
    </recommendedName>
</protein>
<evidence type="ECO:0000256" key="2">
    <source>
        <dbReference type="ARBA" id="ARBA00006610"/>
    </source>
</evidence>
<keyword evidence="9" id="KW-1185">Reference proteome</keyword>
<accession>A0A261Y3C4</accession>
<dbReference type="GO" id="GO:0031087">
    <property type="term" value="P:deadenylation-independent decapping of nuclear-transcribed mRNA"/>
    <property type="evidence" value="ECO:0007669"/>
    <property type="project" value="TreeGrafter"/>
</dbReference>
<feature type="compositionally biased region" description="Basic and acidic residues" evidence="5">
    <location>
        <begin position="315"/>
        <end position="324"/>
    </location>
</feature>
<dbReference type="InterPro" id="IPR004443">
    <property type="entry name" value="YjeF_N_dom"/>
</dbReference>
<reference evidence="8 9" key="1">
    <citation type="journal article" date="2017" name="Mycologia">
        <title>Bifiguratus adelaidae, gen. et sp. nov., a new member of Mucoromycotina in endophytic and soil-dwelling habitats.</title>
        <authorList>
            <person name="Torres-Cruz T.J."/>
            <person name="Billingsley Tobias T.L."/>
            <person name="Almatruk M."/>
            <person name="Hesse C."/>
            <person name="Kuske C.R."/>
            <person name="Desiro A."/>
            <person name="Benucci G.M."/>
            <person name="Bonito G."/>
            <person name="Stajich J.E."/>
            <person name="Dunlap C."/>
            <person name="Arnold A.E."/>
            <person name="Porras-Alfaro A."/>
        </authorList>
    </citation>
    <scope>NUCLEOTIDE SEQUENCE [LARGE SCALE GENOMIC DNA]</scope>
    <source>
        <strain evidence="8 9">AZ0501</strain>
    </source>
</reference>
<gene>
    <name evidence="8" type="ORF">BZG36_01401</name>
</gene>
<dbReference type="PROSITE" id="PS51385">
    <property type="entry name" value="YJEF_N"/>
    <property type="match status" value="1"/>
</dbReference>
<dbReference type="GO" id="GO:0033962">
    <property type="term" value="P:P-body assembly"/>
    <property type="evidence" value="ECO:0007669"/>
    <property type="project" value="TreeGrafter"/>
</dbReference>
<feature type="region of interest" description="Disordered" evidence="5">
    <location>
        <begin position="294"/>
        <end position="366"/>
    </location>
</feature>
<evidence type="ECO:0000256" key="4">
    <source>
        <dbReference type="ARBA" id="ARBA00022490"/>
    </source>
</evidence>
<evidence type="ECO:0000313" key="8">
    <source>
        <dbReference type="EMBL" id="OZJ05105.1"/>
    </source>
</evidence>
<dbReference type="InterPro" id="IPR019050">
    <property type="entry name" value="FDF_dom"/>
</dbReference>
<dbReference type="EMBL" id="MVBO01000022">
    <property type="protein sequence ID" value="OZJ05105.1"/>
    <property type="molecule type" value="Genomic_DNA"/>
</dbReference>
<evidence type="ECO:0000256" key="5">
    <source>
        <dbReference type="SAM" id="MobiDB-lite"/>
    </source>
</evidence>
<name>A0A261Y3C4_9FUNG</name>
<dbReference type="Proteomes" id="UP000242875">
    <property type="component" value="Unassembled WGS sequence"/>
</dbReference>
<dbReference type="Pfam" id="PF03853">
    <property type="entry name" value="YjeF_N"/>
    <property type="match status" value="1"/>
</dbReference>
<dbReference type="GO" id="GO:0000932">
    <property type="term" value="C:P-body"/>
    <property type="evidence" value="ECO:0007669"/>
    <property type="project" value="UniProtKB-SubCell"/>
</dbReference>
<dbReference type="SMART" id="SM01199">
    <property type="entry name" value="FDF"/>
    <property type="match status" value="1"/>
</dbReference>
<evidence type="ECO:0000259" key="7">
    <source>
        <dbReference type="PROSITE" id="PS51512"/>
    </source>
</evidence>
<feature type="compositionally biased region" description="Polar residues" evidence="5">
    <location>
        <begin position="304"/>
        <end position="314"/>
    </location>
</feature>
<evidence type="ECO:0000256" key="3">
    <source>
        <dbReference type="ARBA" id="ARBA00015797"/>
    </source>
</evidence>
<evidence type="ECO:0000256" key="1">
    <source>
        <dbReference type="ARBA" id="ARBA00004201"/>
    </source>
</evidence>
<comment type="similarity">
    <text evidence="2">Belongs to the EDC3 family.</text>
</comment>
<feature type="region of interest" description="Disordered" evidence="5">
    <location>
        <begin position="249"/>
        <end position="272"/>
    </location>
</feature>
<dbReference type="PANTHER" id="PTHR13612">
    <property type="entry name" value="ENHANCER OF MRNA-DECAPPING PROTEIN 3"/>
    <property type="match status" value="1"/>
</dbReference>
<dbReference type="AlphaFoldDB" id="A0A261Y3C4"/>
<dbReference type="GO" id="GO:0003729">
    <property type="term" value="F:mRNA binding"/>
    <property type="evidence" value="ECO:0007669"/>
    <property type="project" value="TreeGrafter"/>
</dbReference>
<dbReference type="PROSITE" id="PS51512">
    <property type="entry name" value="DFDF"/>
    <property type="match status" value="1"/>
</dbReference>
<keyword evidence="4" id="KW-0963">Cytoplasm</keyword>
<dbReference type="Gene3D" id="3.40.50.10260">
    <property type="entry name" value="YjeF N-terminal domain"/>
    <property type="match status" value="1"/>
</dbReference>
<dbReference type="SUPFAM" id="SSF64153">
    <property type="entry name" value="YjeF N-terminal domain-like"/>
    <property type="match status" value="1"/>
</dbReference>
<feature type="domain" description="DFDF" evidence="7">
    <location>
        <begin position="203"/>
        <end position="239"/>
    </location>
</feature>
<comment type="subcellular location">
    <subcellularLocation>
        <location evidence="1">Cytoplasm</location>
        <location evidence="1">P-body</location>
    </subcellularLocation>
</comment>
<evidence type="ECO:0000259" key="6">
    <source>
        <dbReference type="PROSITE" id="PS51385"/>
    </source>
</evidence>
<feature type="domain" description="YjeF N-terminal" evidence="6">
    <location>
        <begin position="402"/>
        <end position="625"/>
    </location>
</feature>
<proteinExistence type="inferred from homology"/>
<dbReference type="InterPro" id="IPR036652">
    <property type="entry name" value="YjeF_N_dom_sf"/>
</dbReference>
<evidence type="ECO:0000313" key="9">
    <source>
        <dbReference type="Proteomes" id="UP000242875"/>
    </source>
</evidence>
<dbReference type="PANTHER" id="PTHR13612:SF0">
    <property type="entry name" value="ENHANCER OF MRNA-DECAPPING PROTEIN 3"/>
    <property type="match status" value="1"/>
</dbReference>
<dbReference type="OrthoDB" id="10030313at2759"/>
<sequence>MASAFLGLTVKVVLKDGCLAYGRVAHINEERQILTLGDAWIDSVDKSGYPVPEYTIDASNISDLQITDSGPKKQHRTTNGKTHTPEPYQDPAIVSISHPGKSQGSLSDEGARKKHVNVPANAVSGDTVEVDYSALANMHLGDGTVDSSAAEDGVDRYYAKKGKGRRAKLATNYSDYEHESQKFSSKKLSRRNKERLAANHTWAGEDVNDFKEEEFDFEANLSLFDKEKVFAEIRESDTTAPESLLVSHNRAPARKPASRVTESTPVDRAGRPVNYAPTEMVLERSINAYNVHEEAEEDEVDDSFPTSQRRQSLPKQERGRRVDDLIDGALESDDSWTMPDRIRNGVSPSGRLESRPIARQVSNSGLSPATASRINYEANRKRTKIRTVTGGIRCPCATPLQMVEVERICASEIGPNDDQLIENAGRGASLMAIQAVGGPRRIQPQNHNAAPLVVVLAGNNKFGSYGLCTARHLANHGCQVIVCMVGRESEALKSVNYQEKIFGYTGGVVVRNTDDLPDPFTTPVDLIIDAILGYQYSFRDLPDDENNKGLVLDMIEWANSNKAPVLSLDFPSGLNGETGLPHHAPHYMHPKWTLSLGAPKTGCRSRNITGELFLADIGIPKCTWRKVGLKGWGIPWGSEFVIAVEYV</sequence>
<feature type="region of interest" description="Disordered" evidence="5">
    <location>
        <begin position="62"/>
        <end position="122"/>
    </location>
</feature>
<dbReference type="InterPro" id="IPR025762">
    <property type="entry name" value="DFDF"/>
</dbReference>
<comment type="caution">
    <text evidence="8">The sequence shown here is derived from an EMBL/GenBank/DDBJ whole genome shotgun (WGS) entry which is preliminary data.</text>
</comment>
<organism evidence="8 9">
    <name type="scientific">Bifiguratus adelaidae</name>
    <dbReference type="NCBI Taxonomy" id="1938954"/>
    <lineage>
        <taxon>Eukaryota</taxon>
        <taxon>Fungi</taxon>
        <taxon>Fungi incertae sedis</taxon>
        <taxon>Mucoromycota</taxon>
        <taxon>Mucoromycotina</taxon>
        <taxon>Endogonomycetes</taxon>
        <taxon>Endogonales</taxon>
        <taxon>Endogonales incertae sedis</taxon>
        <taxon>Bifiguratus</taxon>
    </lineage>
</organism>
<dbReference type="Gene3D" id="2.30.30.100">
    <property type="match status" value="1"/>
</dbReference>
<dbReference type="Pfam" id="PF09532">
    <property type="entry name" value="FDF"/>
    <property type="match status" value="1"/>
</dbReference>